<dbReference type="InterPro" id="IPR052155">
    <property type="entry name" value="Biofilm_reg_signaling"/>
</dbReference>
<dbReference type="Gene3D" id="3.30.70.270">
    <property type="match status" value="1"/>
</dbReference>
<dbReference type="InterPro" id="IPR000160">
    <property type="entry name" value="GGDEF_dom"/>
</dbReference>
<evidence type="ECO:0000259" key="2">
    <source>
        <dbReference type="PROSITE" id="PS50113"/>
    </source>
</evidence>
<dbReference type="SUPFAM" id="SSF55785">
    <property type="entry name" value="PYP-like sensor domain (PAS domain)"/>
    <property type="match status" value="2"/>
</dbReference>
<feature type="domain" description="GGDEF" evidence="3">
    <location>
        <begin position="520"/>
        <end position="646"/>
    </location>
</feature>
<evidence type="ECO:0000313" key="4">
    <source>
        <dbReference type="EMBL" id="MBJ6726486.1"/>
    </source>
</evidence>
<dbReference type="SUPFAM" id="SSF55781">
    <property type="entry name" value="GAF domain-like"/>
    <property type="match status" value="1"/>
</dbReference>
<dbReference type="RefSeq" id="WP_199385400.1">
    <property type="nucleotide sequence ID" value="NZ_JAEMHM010000014.1"/>
</dbReference>
<dbReference type="EMBL" id="JAEMHM010000014">
    <property type="protein sequence ID" value="MBJ6726486.1"/>
    <property type="molecule type" value="Genomic_DNA"/>
</dbReference>
<dbReference type="SMART" id="SM00267">
    <property type="entry name" value="GGDEF"/>
    <property type="match status" value="1"/>
</dbReference>
<dbReference type="InterPro" id="IPR029016">
    <property type="entry name" value="GAF-like_dom_sf"/>
</dbReference>
<dbReference type="InterPro" id="IPR013655">
    <property type="entry name" value="PAS_fold_3"/>
</dbReference>
<dbReference type="SMART" id="SM00091">
    <property type="entry name" value="PAS"/>
    <property type="match status" value="2"/>
</dbReference>
<dbReference type="Pfam" id="PF08448">
    <property type="entry name" value="PAS_4"/>
    <property type="match status" value="1"/>
</dbReference>
<reference evidence="4" key="1">
    <citation type="submission" date="2020-12" db="EMBL/GenBank/DDBJ databases">
        <title>Geomonas sp. Red875, isolated from river sediment.</title>
        <authorList>
            <person name="Xu Z."/>
            <person name="Zhang Z."/>
            <person name="Masuda Y."/>
            <person name="Itoh H."/>
            <person name="Senoo K."/>
        </authorList>
    </citation>
    <scope>NUCLEOTIDE SEQUENCE</scope>
    <source>
        <strain evidence="4">Red875</strain>
    </source>
</reference>
<accession>A0A8J7S8H8</accession>
<evidence type="ECO:0000313" key="5">
    <source>
        <dbReference type="Proteomes" id="UP000636888"/>
    </source>
</evidence>
<dbReference type="CDD" id="cd01949">
    <property type="entry name" value="GGDEF"/>
    <property type="match status" value="1"/>
</dbReference>
<dbReference type="InterPro" id="IPR003018">
    <property type="entry name" value="GAF"/>
</dbReference>
<dbReference type="InterPro" id="IPR013656">
    <property type="entry name" value="PAS_4"/>
</dbReference>
<evidence type="ECO:0000259" key="3">
    <source>
        <dbReference type="PROSITE" id="PS50887"/>
    </source>
</evidence>
<comment type="caution">
    <text evidence="4">The sequence shown here is derived from an EMBL/GenBank/DDBJ whole genome shotgun (WGS) entry which is preliminary data.</text>
</comment>
<evidence type="ECO:0000259" key="1">
    <source>
        <dbReference type="PROSITE" id="PS50112"/>
    </source>
</evidence>
<dbReference type="InterPro" id="IPR043128">
    <property type="entry name" value="Rev_trsase/Diguanyl_cyclase"/>
</dbReference>
<dbReference type="NCBIfam" id="TIGR00229">
    <property type="entry name" value="sensory_box"/>
    <property type="match status" value="2"/>
</dbReference>
<dbReference type="CDD" id="cd00130">
    <property type="entry name" value="PAS"/>
    <property type="match status" value="1"/>
</dbReference>
<dbReference type="PROSITE" id="PS50113">
    <property type="entry name" value="PAC"/>
    <property type="match status" value="2"/>
</dbReference>
<dbReference type="InterPro" id="IPR000014">
    <property type="entry name" value="PAS"/>
</dbReference>
<dbReference type="InterPro" id="IPR029787">
    <property type="entry name" value="Nucleotide_cyclase"/>
</dbReference>
<dbReference type="AlphaFoldDB" id="A0A8J7S8H8"/>
<dbReference type="Pfam" id="PF00990">
    <property type="entry name" value="GGDEF"/>
    <property type="match status" value="1"/>
</dbReference>
<dbReference type="Pfam" id="PF08447">
    <property type="entry name" value="PAS_3"/>
    <property type="match status" value="1"/>
</dbReference>
<dbReference type="Proteomes" id="UP000636888">
    <property type="component" value="Unassembled WGS sequence"/>
</dbReference>
<dbReference type="SMART" id="SM00086">
    <property type="entry name" value="PAC"/>
    <property type="match status" value="2"/>
</dbReference>
<dbReference type="InterPro" id="IPR035965">
    <property type="entry name" value="PAS-like_dom_sf"/>
</dbReference>
<feature type="domain" description="PAC" evidence="2">
    <location>
        <begin position="127"/>
        <end position="179"/>
    </location>
</feature>
<protein>
    <submittedName>
        <fullName evidence="4">Diguanylate cyclase</fullName>
    </submittedName>
</protein>
<dbReference type="PANTHER" id="PTHR44757:SF2">
    <property type="entry name" value="BIOFILM ARCHITECTURE MAINTENANCE PROTEIN MBAA"/>
    <property type="match status" value="1"/>
</dbReference>
<dbReference type="InterPro" id="IPR000700">
    <property type="entry name" value="PAS-assoc_C"/>
</dbReference>
<dbReference type="PROSITE" id="PS50887">
    <property type="entry name" value="GGDEF"/>
    <property type="match status" value="1"/>
</dbReference>
<feature type="domain" description="PAC" evidence="2">
    <location>
        <begin position="438"/>
        <end position="491"/>
    </location>
</feature>
<feature type="domain" description="PAS" evidence="1">
    <location>
        <begin position="362"/>
        <end position="434"/>
    </location>
</feature>
<dbReference type="Pfam" id="PF13185">
    <property type="entry name" value="GAF_2"/>
    <property type="match status" value="1"/>
</dbReference>
<keyword evidence="5" id="KW-1185">Reference proteome</keyword>
<proteinExistence type="predicted"/>
<dbReference type="SMART" id="SM00065">
    <property type="entry name" value="GAF"/>
    <property type="match status" value="1"/>
</dbReference>
<dbReference type="Gene3D" id="3.30.450.20">
    <property type="entry name" value="PAS domain"/>
    <property type="match status" value="2"/>
</dbReference>
<name>A0A8J7S8H8_9BACT</name>
<dbReference type="InterPro" id="IPR001610">
    <property type="entry name" value="PAC"/>
</dbReference>
<dbReference type="Gene3D" id="3.30.450.40">
    <property type="match status" value="1"/>
</dbReference>
<dbReference type="NCBIfam" id="TIGR00254">
    <property type="entry name" value="GGDEF"/>
    <property type="match status" value="1"/>
</dbReference>
<dbReference type="PANTHER" id="PTHR44757">
    <property type="entry name" value="DIGUANYLATE CYCLASE DGCP"/>
    <property type="match status" value="1"/>
</dbReference>
<gene>
    <name evidence="4" type="ORF">JFN93_17380</name>
</gene>
<dbReference type="SUPFAM" id="SSF55073">
    <property type="entry name" value="Nucleotide cyclase"/>
    <property type="match status" value="1"/>
</dbReference>
<organism evidence="4 5">
    <name type="scientific">Geomesophilobacter sediminis</name>
    <dbReference type="NCBI Taxonomy" id="2798584"/>
    <lineage>
        <taxon>Bacteria</taxon>
        <taxon>Pseudomonadati</taxon>
        <taxon>Thermodesulfobacteriota</taxon>
        <taxon>Desulfuromonadia</taxon>
        <taxon>Geobacterales</taxon>
        <taxon>Geobacteraceae</taxon>
        <taxon>Geomesophilobacter</taxon>
    </lineage>
</organism>
<dbReference type="PROSITE" id="PS50112">
    <property type="entry name" value="PAS"/>
    <property type="match status" value="1"/>
</dbReference>
<sequence>MSTAASVWSGNIHAQYPLSQQTLALIEEKVREMLAVLGRKATDDEARRLIEQFSQMEQEKAFAEGVLASVGAGISVHDRELRIIYQNPVMVGLFGEHVGEKCHLAYSNREIPCFGCPIAACMNDGETRVEERRLTVQGDLKVMETVASPLRDGSGNIIGAVEMLRDITGRKSTEEKLTRLSNLYQTLSHTNKAILKIKSRDALFQEICRIAVKYGRFCLACIGLPDRATGLLRPVAFSGTAERYVRSLKVSIDESVQEGQGPTGRALRARIPYICNDFHADPTTAPWHESARNFGIAASATFPLVLEEGEVGALKVYSQEKGFFDKEMVGLLQEMAANISFALDNFALERKRAQTEQALQESEERLKLVLEGSRDGFWDWNVATGELQASARYFEILGFEPGEVASTAQAVRNLVHPEDWPALKAVLDEHLAGVTHAYEAEYRMQTKTGSWVWFLERGKVVARGGDGRALRVAGTCSDITERKYIEENLRYVSTHDSMTGLFNRAYFDTELDRVMHSRHYPVSIVIADVDGLKHVNDGFGHGEGDRLIKQAAQALREAFRAEDVIARIGGDEFAVILPDTDTDAVKEAVKRVRDYQARINEGENSDYTLSLSIGSATAATSADLLPTLKLADSRMYYYKFQRKARQ</sequence>